<dbReference type="EMBL" id="OBMI01000001">
    <property type="protein sequence ID" value="SOB81188.1"/>
    <property type="molecule type" value="Genomic_DNA"/>
</dbReference>
<dbReference type="AlphaFoldDB" id="A0A285QI48"/>
<sequence length="88" mass="9808">MFGWIRKWTQRPQPEALWTVSIEPDHVRVTDDAGQTKTLAKSDMAGVAIETNDTGPWRADVWWLLFGSDGQLACVYPQGATGESVMLD</sequence>
<protein>
    <submittedName>
        <fullName evidence="1">Uncharacterized protein</fullName>
    </submittedName>
</protein>
<reference evidence="1 2" key="1">
    <citation type="submission" date="2017-07" db="EMBL/GenBank/DDBJ databases">
        <authorList>
            <person name="Sun Z.S."/>
            <person name="Albrecht U."/>
            <person name="Echele G."/>
            <person name="Lee C.C."/>
        </authorList>
    </citation>
    <scope>NUCLEOTIDE SEQUENCE [LARGE SCALE GENOMIC DNA]</scope>
    <source>
        <strain evidence="1 2">CGMCC 1.12672</strain>
    </source>
</reference>
<proteinExistence type="predicted"/>
<dbReference type="Proteomes" id="UP000219494">
    <property type="component" value="Unassembled WGS sequence"/>
</dbReference>
<gene>
    <name evidence="1" type="ORF">SAMN06297144_1444</name>
</gene>
<accession>A0A285QI48</accession>
<keyword evidence="2" id="KW-1185">Reference proteome</keyword>
<evidence type="ECO:0000313" key="1">
    <source>
        <dbReference type="EMBL" id="SOB81188.1"/>
    </source>
</evidence>
<organism evidence="1 2">
    <name type="scientific">Sphingomonas guangdongensis</name>
    <dbReference type="NCBI Taxonomy" id="1141890"/>
    <lineage>
        <taxon>Bacteria</taxon>
        <taxon>Pseudomonadati</taxon>
        <taxon>Pseudomonadota</taxon>
        <taxon>Alphaproteobacteria</taxon>
        <taxon>Sphingomonadales</taxon>
        <taxon>Sphingomonadaceae</taxon>
        <taxon>Sphingomonas</taxon>
    </lineage>
</organism>
<name>A0A285QI48_9SPHN</name>
<evidence type="ECO:0000313" key="2">
    <source>
        <dbReference type="Proteomes" id="UP000219494"/>
    </source>
</evidence>